<keyword evidence="2" id="KW-1185">Reference proteome</keyword>
<gene>
    <name evidence="1" type="ORF">IWQ57_000390</name>
</gene>
<organism evidence="1 2">
    <name type="scientific">Coemansia nantahalensis</name>
    <dbReference type="NCBI Taxonomy" id="2789366"/>
    <lineage>
        <taxon>Eukaryota</taxon>
        <taxon>Fungi</taxon>
        <taxon>Fungi incertae sedis</taxon>
        <taxon>Zoopagomycota</taxon>
        <taxon>Kickxellomycotina</taxon>
        <taxon>Kickxellomycetes</taxon>
        <taxon>Kickxellales</taxon>
        <taxon>Kickxellaceae</taxon>
        <taxon>Coemansia</taxon>
    </lineage>
</organism>
<comment type="caution">
    <text evidence="1">The sequence shown here is derived from an EMBL/GenBank/DDBJ whole genome shotgun (WGS) entry which is preliminary data.</text>
</comment>
<protein>
    <submittedName>
        <fullName evidence="1">Uncharacterized protein</fullName>
    </submittedName>
</protein>
<evidence type="ECO:0000313" key="1">
    <source>
        <dbReference type="EMBL" id="KAJ2775526.1"/>
    </source>
</evidence>
<evidence type="ECO:0000313" key="2">
    <source>
        <dbReference type="Proteomes" id="UP001140234"/>
    </source>
</evidence>
<sequence>MEDELNRAIQNVYKRDPTAVAVMVVDDSGLCLACDNGIPEEAAGLFASIVTRAEAVLPPGASQSDDSAALVQIEAGQFAVVIKQAYGVTMGIVKDKTRAATP</sequence>
<reference evidence="1" key="1">
    <citation type="submission" date="2022-07" db="EMBL/GenBank/DDBJ databases">
        <title>Phylogenomic reconstructions and comparative analyses of Kickxellomycotina fungi.</title>
        <authorList>
            <person name="Reynolds N.K."/>
            <person name="Stajich J.E."/>
            <person name="Barry K."/>
            <person name="Grigoriev I.V."/>
            <person name="Crous P."/>
            <person name="Smith M.E."/>
        </authorList>
    </citation>
    <scope>NUCLEOTIDE SEQUENCE</scope>
    <source>
        <strain evidence="1">CBS 109366</strain>
    </source>
</reference>
<dbReference type="EMBL" id="JANBUJ010000013">
    <property type="protein sequence ID" value="KAJ2775526.1"/>
    <property type="molecule type" value="Genomic_DNA"/>
</dbReference>
<proteinExistence type="predicted"/>
<accession>A0ACC1K7N9</accession>
<name>A0ACC1K7N9_9FUNG</name>
<dbReference type="Proteomes" id="UP001140234">
    <property type="component" value="Unassembled WGS sequence"/>
</dbReference>